<dbReference type="AlphaFoldDB" id="A0A1I0Q003"/>
<evidence type="ECO:0000313" key="2">
    <source>
        <dbReference type="Proteomes" id="UP000199437"/>
    </source>
</evidence>
<accession>A0A1I0Q003</accession>
<name>A0A1I0Q003_9BACT</name>
<organism evidence="1 2">
    <name type="scientific">Roseivirga pacifica</name>
    <dbReference type="NCBI Taxonomy" id="1267423"/>
    <lineage>
        <taxon>Bacteria</taxon>
        <taxon>Pseudomonadati</taxon>
        <taxon>Bacteroidota</taxon>
        <taxon>Cytophagia</taxon>
        <taxon>Cytophagales</taxon>
        <taxon>Roseivirgaceae</taxon>
        <taxon>Roseivirga</taxon>
    </lineage>
</organism>
<dbReference type="EMBL" id="FOIR01000002">
    <property type="protein sequence ID" value="SEW20190.1"/>
    <property type="molecule type" value="Genomic_DNA"/>
</dbReference>
<evidence type="ECO:0000313" key="1">
    <source>
        <dbReference type="EMBL" id="SEW20190.1"/>
    </source>
</evidence>
<evidence type="ECO:0008006" key="3">
    <source>
        <dbReference type="Google" id="ProtNLM"/>
    </source>
</evidence>
<reference evidence="2" key="1">
    <citation type="submission" date="2016-10" db="EMBL/GenBank/DDBJ databases">
        <authorList>
            <person name="Varghese N."/>
            <person name="Submissions S."/>
        </authorList>
    </citation>
    <scope>NUCLEOTIDE SEQUENCE [LARGE SCALE GENOMIC DNA]</scope>
    <source>
        <strain evidence="2">CGMCC 1.12402</strain>
    </source>
</reference>
<dbReference type="STRING" id="1267423.SAMN05216290_1877"/>
<proteinExistence type="predicted"/>
<keyword evidence="2" id="KW-1185">Reference proteome</keyword>
<dbReference type="GeneID" id="99986596"/>
<dbReference type="Proteomes" id="UP000199437">
    <property type="component" value="Unassembled WGS sequence"/>
</dbReference>
<sequence length="171" mass="19982">MKHLSLREYTNQKVKERKFIQELDNGSIKLPTPLWATSKHEAIRNKVPESSRDYYDNCSIIHHVNLSELVNNLIPYQTWLFLNNEIFNSKHRTISKTHRLFELWLNGKKVSPPVITIDGNMIELINGMHRTNLSLLAGVDSIPLLYKYHTPSKPLNNEWIESVLKQPLNKK</sequence>
<gene>
    <name evidence="1" type="ORF">SAMN05216290_1877</name>
</gene>
<dbReference type="RefSeq" id="WP_090258331.1">
    <property type="nucleotide sequence ID" value="NZ_FOIR01000002.1"/>
</dbReference>
<protein>
    <recommendedName>
        <fullName evidence="3">ParB/Sulfiredoxin domain-containing protein</fullName>
    </recommendedName>
</protein>